<dbReference type="GO" id="GO:0005886">
    <property type="term" value="C:plasma membrane"/>
    <property type="evidence" value="ECO:0007669"/>
    <property type="project" value="TreeGrafter"/>
</dbReference>
<feature type="transmembrane region" description="Helical" evidence="6">
    <location>
        <begin position="198"/>
        <end position="220"/>
    </location>
</feature>
<feature type="transmembrane region" description="Helical" evidence="6">
    <location>
        <begin position="356"/>
        <end position="378"/>
    </location>
</feature>
<dbReference type="Pfam" id="PF02133">
    <property type="entry name" value="Transp_cyt_pur"/>
    <property type="match status" value="1"/>
</dbReference>
<evidence type="ECO:0000313" key="8">
    <source>
        <dbReference type="Proteomes" id="UP000318380"/>
    </source>
</evidence>
<keyword evidence="8" id="KW-1185">Reference proteome</keyword>
<feature type="transmembrane region" description="Helical" evidence="6">
    <location>
        <begin position="45"/>
        <end position="68"/>
    </location>
</feature>
<dbReference type="InterPro" id="IPR001248">
    <property type="entry name" value="Pur-cyt_permease"/>
</dbReference>
<dbReference type="NCBIfam" id="TIGR00800">
    <property type="entry name" value="ncs1"/>
    <property type="match status" value="1"/>
</dbReference>
<dbReference type="InterPro" id="IPR045225">
    <property type="entry name" value="Uracil/uridine/allantoin_perm"/>
</dbReference>
<evidence type="ECO:0000256" key="1">
    <source>
        <dbReference type="ARBA" id="ARBA00004141"/>
    </source>
</evidence>
<feature type="transmembrane region" description="Helical" evidence="6">
    <location>
        <begin position="278"/>
        <end position="302"/>
    </location>
</feature>
<accession>A0A561BVR5</accession>
<keyword evidence="4 6" id="KW-1133">Transmembrane helix</keyword>
<feature type="transmembrane region" description="Helical" evidence="6">
    <location>
        <begin position="474"/>
        <end position="493"/>
    </location>
</feature>
<dbReference type="PANTHER" id="PTHR30618">
    <property type="entry name" value="NCS1 FAMILY PURINE/PYRIMIDINE TRANSPORTER"/>
    <property type="match status" value="1"/>
</dbReference>
<dbReference type="EMBL" id="VIVK01000001">
    <property type="protein sequence ID" value="TWD82917.1"/>
    <property type="molecule type" value="Genomic_DNA"/>
</dbReference>
<dbReference type="InterPro" id="IPR012681">
    <property type="entry name" value="NCS1"/>
</dbReference>
<feature type="transmembrane region" description="Helical" evidence="6">
    <location>
        <begin position="168"/>
        <end position="186"/>
    </location>
</feature>
<feature type="transmembrane region" description="Helical" evidence="6">
    <location>
        <begin position="322"/>
        <end position="344"/>
    </location>
</feature>
<gene>
    <name evidence="7" type="ORF">FB561_4066</name>
</gene>
<name>A0A561BVR5_9ACTN</name>
<feature type="transmembrane region" description="Helical" evidence="6">
    <location>
        <begin position="432"/>
        <end position="454"/>
    </location>
</feature>
<sequence length="511" mass="55495">MAGTEQTVHPDGRVELTDRAAIADSRYANAELAPTRMSERKWTTYNYTALWMGMAHNIPSYLLASGLVALGMNWLQAFLTITLGNLIVLVPLLLNSHAGTKYGIPFPVFARAFYGIRGANLPALLRAFIACGWFGIQTWIGGQAIYTIVGELAGSGWSNAATISGQPWTLWLSFLFFWALQMWLIWRGIEGLRRFENWAAPLVTVAFLALMIAILVKAGGLGPILDQPSKLGWDADFWKIFAPALMGMIAFWATLSLNMPDFTRFGKGQRQQILGQIIGLPTTMSFIALVSIITTSGTVLVYGSAIWDPVELTTKFESPVVVTIGLVMAILATMSCNVAANVVSPSYDFANALPRFLNFRTAGLLTGIIGIVIQPWRLIADPSIYIFVWLSFYGGLLASVAGVLIAGYWFVDKTNLQLAGLYLPGSRYWYNAGWNWRAVVATALGSVLAVGGAYSAPGAGPFPEDGLIPFLQPLYDYSWVVGLVAGFVVYLALTLPASRRSTATTQATAGI</sequence>
<dbReference type="OrthoDB" id="6083029at2"/>
<keyword evidence="5 6" id="KW-0472">Membrane</keyword>
<organism evidence="7 8">
    <name type="scientific">Kribbella amoyensis</name>
    <dbReference type="NCBI Taxonomy" id="996641"/>
    <lineage>
        <taxon>Bacteria</taxon>
        <taxon>Bacillati</taxon>
        <taxon>Actinomycetota</taxon>
        <taxon>Actinomycetes</taxon>
        <taxon>Propionibacteriales</taxon>
        <taxon>Kribbellaceae</taxon>
        <taxon>Kribbella</taxon>
    </lineage>
</organism>
<feature type="transmembrane region" description="Helical" evidence="6">
    <location>
        <begin position="240"/>
        <end position="257"/>
    </location>
</feature>
<comment type="similarity">
    <text evidence="2">Belongs to the purine-cytosine permease (2.A.39) family.</text>
</comment>
<evidence type="ECO:0000256" key="3">
    <source>
        <dbReference type="ARBA" id="ARBA00022692"/>
    </source>
</evidence>
<evidence type="ECO:0000256" key="6">
    <source>
        <dbReference type="SAM" id="Phobius"/>
    </source>
</evidence>
<evidence type="ECO:0000313" key="7">
    <source>
        <dbReference type="EMBL" id="TWD82917.1"/>
    </source>
</evidence>
<dbReference type="CDD" id="cd11485">
    <property type="entry name" value="SLC-NCS1sbd_YbbW-like"/>
    <property type="match status" value="1"/>
</dbReference>
<evidence type="ECO:0000256" key="5">
    <source>
        <dbReference type="ARBA" id="ARBA00023136"/>
    </source>
</evidence>
<comment type="caution">
    <text evidence="7">The sequence shown here is derived from an EMBL/GenBank/DDBJ whole genome shotgun (WGS) entry which is preliminary data.</text>
</comment>
<dbReference type="Gene3D" id="1.10.4160.10">
    <property type="entry name" value="Hydantoin permease"/>
    <property type="match status" value="1"/>
</dbReference>
<reference evidence="7 8" key="1">
    <citation type="submission" date="2019-06" db="EMBL/GenBank/DDBJ databases">
        <title>Sequencing the genomes of 1000 actinobacteria strains.</title>
        <authorList>
            <person name="Klenk H.-P."/>
        </authorList>
    </citation>
    <scope>NUCLEOTIDE SEQUENCE [LARGE SCALE GENOMIC DNA]</scope>
    <source>
        <strain evidence="7 8">DSM 24683</strain>
    </source>
</reference>
<dbReference type="Proteomes" id="UP000318380">
    <property type="component" value="Unassembled WGS sequence"/>
</dbReference>
<evidence type="ECO:0000256" key="2">
    <source>
        <dbReference type="ARBA" id="ARBA00008974"/>
    </source>
</evidence>
<dbReference type="AlphaFoldDB" id="A0A561BVR5"/>
<feature type="transmembrane region" description="Helical" evidence="6">
    <location>
        <begin position="74"/>
        <end position="94"/>
    </location>
</feature>
<keyword evidence="3 6" id="KW-0812">Transmembrane</keyword>
<protein>
    <submittedName>
        <fullName evidence="7">NCS1 family nucleobase:cation symporter-1</fullName>
    </submittedName>
</protein>
<comment type="subcellular location">
    <subcellularLocation>
        <location evidence="1">Membrane</location>
        <topology evidence="1">Multi-pass membrane protein</topology>
    </subcellularLocation>
</comment>
<dbReference type="RefSeq" id="WP_145808845.1">
    <property type="nucleotide sequence ID" value="NZ_VIVK01000001.1"/>
</dbReference>
<feature type="transmembrane region" description="Helical" evidence="6">
    <location>
        <begin position="123"/>
        <end position="148"/>
    </location>
</feature>
<evidence type="ECO:0000256" key="4">
    <source>
        <dbReference type="ARBA" id="ARBA00022989"/>
    </source>
</evidence>
<feature type="transmembrane region" description="Helical" evidence="6">
    <location>
        <begin position="384"/>
        <end position="411"/>
    </location>
</feature>
<dbReference type="PANTHER" id="PTHR30618:SF0">
    <property type="entry name" value="PURINE-URACIL PERMEASE NCS1"/>
    <property type="match status" value="1"/>
</dbReference>
<proteinExistence type="inferred from homology"/>
<dbReference type="GO" id="GO:0015205">
    <property type="term" value="F:nucleobase transmembrane transporter activity"/>
    <property type="evidence" value="ECO:0007669"/>
    <property type="project" value="TreeGrafter"/>
</dbReference>